<dbReference type="InParanoid" id="M1ZDM9"/>
<evidence type="ECO:0000313" key="1">
    <source>
        <dbReference type="EMBL" id="CCQ91590.1"/>
    </source>
</evidence>
<proteinExistence type="predicted"/>
<gene>
    <name evidence="1" type="ORF">NITGR_730048</name>
</gene>
<dbReference type="Proteomes" id="UP000011704">
    <property type="component" value="Unassembled WGS sequence"/>
</dbReference>
<dbReference type="HOGENOM" id="CLU_2899571_0_0_0"/>
<reference evidence="1 2" key="1">
    <citation type="journal article" date="2013" name="Front. Microbiol.">
        <title>The genome of Nitrospina gracilis illuminates the metabolism and evolution of the major marine nitrite oxidizer.</title>
        <authorList>
            <person name="Luecker S."/>
            <person name="Nowka B."/>
            <person name="Rattei T."/>
            <person name="Spieck E."/>
            <person name="and Daims H."/>
        </authorList>
    </citation>
    <scope>NUCLEOTIDE SEQUENCE [LARGE SCALE GENOMIC DNA]</scope>
    <source>
        <strain evidence="1 2">3/211</strain>
    </source>
</reference>
<protein>
    <submittedName>
        <fullName evidence="1">Uncharacterized protein</fullName>
    </submittedName>
</protein>
<dbReference type="STRING" id="1266370.NITGR_730048"/>
<organism evidence="1 2">
    <name type="scientific">Nitrospina gracilis (strain 3/211)</name>
    <dbReference type="NCBI Taxonomy" id="1266370"/>
    <lineage>
        <taxon>Bacteria</taxon>
        <taxon>Pseudomonadati</taxon>
        <taxon>Nitrospinota/Tectimicrobiota group</taxon>
        <taxon>Nitrospinota</taxon>
        <taxon>Nitrospinia</taxon>
        <taxon>Nitrospinales</taxon>
        <taxon>Nitrospinaceae</taxon>
        <taxon>Nitrospina</taxon>
    </lineage>
</organism>
<sequence>MEPKSLNQIITEEEFLPLVQDASASFFRNFNAYRVLVNETGTHAQMLFQPHPAVRFSRKLSG</sequence>
<evidence type="ECO:0000313" key="2">
    <source>
        <dbReference type="Proteomes" id="UP000011704"/>
    </source>
</evidence>
<dbReference type="AlphaFoldDB" id="M1ZDM9"/>
<comment type="caution">
    <text evidence="1">The sequence shown here is derived from an EMBL/GenBank/DDBJ whole genome shotgun (WGS) entry which is preliminary data.</text>
</comment>
<dbReference type="EMBL" id="CAQJ01000081">
    <property type="protein sequence ID" value="CCQ91590.1"/>
    <property type="molecule type" value="Genomic_DNA"/>
</dbReference>
<name>M1ZDM9_NITG3</name>
<accession>M1ZDM9</accession>
<keyword evidence="2" id="KW-1185">Reference proteome</keyword>